<evidence type="ECO:0000259" key="1">
    <source>
        <dbReference type="Pfam" id="PF09862"/>
    </source>
</evidence>
<organism evidence="2">
    <name type="scientific">Staphylococcus aureus</name>
    <dbReference type="NCBI Taxonomy" id="1280"/>
    <lineage>
        <taxon>Bacteria</taxon>
        <taxon>Bacillati</taxon>
        <taxon>Bacillota</taxon>
        <taxon>Bacilli</taxon>
        <taxon>Bacillales</taxon>
        <taxon>Staphylococcaceae</taxon>
        <taxon>Staphylococcus</taxon>
    </lineage>
</organism>
<reference evidence="2" key="1">
    <citation type="submission" date="2001-11" db="EMBL/GenBank/DDBJ databases">
        <title>Biochemical characterization and genetic analysis of aureocin A53, a new, atypical bacteriocin from Staphylococcus aureus.</title>
        <authorList>
            <person name="Netz D.J.A."/>
            <person name="Pohl R."/>
            <person name="Beck-Sickinger A.G."/>
            <person name="Selmer T."/>
            <person name="Pierik A.J."/>
            <person name="Bastos M.C.F."/>
            <person name="Sahl H.-G."/>
        </authorList>
    </citation>
    <scope>NUCLEOTIDE SEQUENCE</scope>
    <source>
        <plasmid evidence="2">pRJ9</plasmid>
    </source>
</reference>
<name>Q8GPI2_STAAU</name>
<dbReference type="RefSeq" id="WP_032072956.1">
    <property type="nucleotide sequence ID" value="NC_025194.1"/>
</dbReference>
<dbReference type="Pfam" id="PF09862">
    <property type="entry name" value="DUF2089"/>
    <property type="match status" value="1"/>
</dbReference>
<dbReference type="InterPro" id="IPR018658">
    <property type="entry name" value="DUF2089"/>
</dbReference>
<geneLocation type="plasmid" evidence="2">
    <name>pRJ9</name>
</geneLocation>
<protein>
    <recommendedName>
        <fullName evidence="1">DUF2089 domain-containing protein</fullName>
    </recommendedName>
</protein>
<dbReference type="EMBL" id="AF447813">
    <property type="protein sequence ID" value="AAN71836.1"/>
    <property type="molecule type" value="Genomic_DNA"/>
</dbReference>
<dbReference type="AlphaFoldDB" id="Q8GPI2"/>
<evidence type="ECO:0000313" key="2">
    <source>
        <dbReference type="EMBL" id="AAN71836.1"/>
    </source>
</evidence>
<sequence length="94" mass="11125">MDAWLENINDEDRVFIKKFILSSGSLKQLSEEYRVSYPTIRLRLDRLIEKIKINESDTNFFKSNIMQMAIDQNIDLESARKIISLYELDKEGHV</sequence>
<keyword evidence="2" id="KW-0614">Plasmid</keyword>
<feature type="domain" description="DUF2089" evidence="1">
    <location>
        <begin position="9"/>
        <end position="53"/>
    </location>
</feature>
<accession>Q8GPI2</accession>
<proteinExistence type="predicted"/>